<comment type="catalytic activity">
    <reaction evidence="7">
        <text>L-aspartate + L-glutamine + ATP + H2O = L-asparagine + L-glutamate + AMP + diphosphate + H(+)</text>
        <dbReference type="Rhea" id="RHEA:12228"/>
        <dbReference type="ChEBI" id="CHEBI:15377"/>
        <dbReference type="ChEBI" id="CHEBI:15378"/>
        <dbReference type="ChEBI" id="CHEBI:29985"/>
        <dbReference type="ChEBI" id="CHEBI:29991"/>
        <dbReference type="ChEBI" id="CHEBI:30616"/>
        <dbReference type="ChEBI" id="CHEBI:33019"/>
        <dbReference type="ChEBI" id="CHEBI:58048"/>
        <dbReference type="ChEBI" id="CHEBI:58359"/>
        <dbReference type="ChEBI" id="CHEBI:456215"/>
        <dbReference type="EC" id="6.3.5.4"/>
    </reaction>
</comment>
<dbReference type="InterPro" id="IPR017932">
    <property type="entry name" value="GATase_2_dom"/>
</dbReference>
<dbReference type="Proteomes" id="UP001267878">
    <property type="component" value="Unassembled WGS sequence"/>
</dbReference>
<evidence type="ECO:0000256" key="7">
    <source>
        <dbReference type="ARBA" id="ARBA00048741"/>
    </source>
</evidence>
<accession>A0ABU1VLI1</accession>
<dbReference type="PROSITE" id="PS51278">
    <property type="entry name" value="GATASE_TYPE_2"/>
    <property type="match status" value="1"/>
</dbReference>
<dbReference type="Pfam" id="PF13537">
    <property type="entry name" value="GATase_7"/>
    <property type="match status" value="1"/>
</dbReference>
<keyword evidence="5" id="KW-0067">ATP-binding</keyword>
<feature type="domain" description="Glutamine amidotransferase type-2" evidence="8">
    <location>
        <begin position="5"/>
        <end position="186"/>
    </location>
</feature>
<dbReference type="EC" id="6.3.5.4" evidence="3"/>
<dbReference type="InterPro" id="IPR006426">
    <property type="entry name" value="Asn_synth_AEB"/>
</dbReference>
<dbReference type="RefSeq" id="WP_310052089.1">
    <property type="nucleotide sequence ID" value="NZ_JAVDVW010000001.1"/>
</dbReference>
<dbReference type="InterPro" id="IPR029055">
    <property type="entry name" value="Ntn_hydrolases_N"/>
</dbReference>
<keyword evidence="9" id="KW-0436">Ligase</keyword>
<evidence type="ECO:0000256" key="1">
    <source>
        <dbReference type="ARBA" id="ARBA00005187"/>
    </source>
</evidence>
<evidence type="ECO:0000256" key="5">
    <source>
        <dbReference type="ARBA" id="ARBA00022840"/>
    </source>
</evidence>
<dbReference type="SUPFAM" id="SSF56235">
    <property type="entry name" value="N-terminal nucleophile aminohydrolases (Ntn hydrolases)"/>
    <property type="match status" value="1"/>
</dbReference>
<dbReference type="SUPFAM" id="SSF52402">
    <property type="entry name" value="Adenine nucleotide alpha hydrolases-like"/>
    <property type="match status" value="1"/>
</dbReference>
<comment type="pathway">
    <text evidence="1">Amino-acid biosynthesis; L-asparagine biosynthesis; L-asparagine from L-aspartate (L-Gln route): step 1/1.</text>
</comment>
<evidence type="ECO:0000313" key="10">
    <source>
        <dbReference type="Proteomes" id="UP001267878"/>
    </source>
</evidence>
<dbReference type="PANTHER" id="PTHR43284">
    <property type="entry name" value="ASPARAGINE SYNTHETASE (GLUTAMINE-HYDROLYZING)"/>
    <property type="match status" value="1"/>
</dbReference>
<sequence length="631" mass="68432">MQGICGFLHLDGQPAAAAPLAAMRSALVRTAWSVHEQWQDGSAAFAGAHWASREQPHAPPLLQRDPGSGCVVAADSRLQDTAVLARKLGLSAHSGTGTDAGLILHAWLRWGGRCVEHLEGDFAFAIHDPRNAGLFCARDAMGVRPLYFHHAPGRFVAFASSAGAVLAHPDVPKTLDEGRIADFLVTQLEGIDKTSTFYREIERLPPAHSQWIDAQGSRRQRYWALQPLRPANPPKTDGEWAEAFTAVLERAVARHLEGPARIGCMLSGGLDSSSLAVVASQQLSACGGGPLPTFSAINSAMPDCPETRAVEAMLALPGFQPSIADLAGIAPIADTLRDCMLDSEEPFDGTMTLIHAQYLLAARMGVEAVMDGIDGDSLFLAGDSLARHMRRGRWGQALRNARADRRMYPDGPSTLQQLGRAMVRALVPKPALQAVRDRRKGDEVGRNIANSLIARDFANRIALGERLGTLRSQRPSVPPRDAGAESVAALQHPYVTTALERYHRVAAVHGIQPRHPFTDRQLIEFAVTLPDRQRQSDGWSKAILRRAMHDRLPEAVRMRRDKTSLGWRFNDAALSDGGRYPLREQLQAHRGVLAPYVDLAKLDAALAASTPEAFEAVGEALTLGAWLSRSG</sequence>
<evidence type="ECO:0000256" key="6">
    <source>
        <dbReference type="ARBA" id="ARBA00022962"/>
    </source>
</evidence>
<dbReference type="GO" id="GO:0004066">
    <property type="term" value="F:asparagine synthase (glutamine-hydrolyzing) activity"/>
    <property type="evidence" value="ECO:0007669"/>
    <property type="project" value="UniProtKB-EC"/>
</dbReference>
<evidence type="ECO:0000313" key="9">
    <source>
        <dbReference type="EMBL" id="MDR7098317.1"/>
    </source>
</evidence>
<proteinExistence type="inferred from homology"/>
<evidence type="ECO:0000259" key="8">
    <source>
        <dbReference type="PROSITE" id="PS51278"/>
    </source>
</evidence>
<protein>
    <recommendedName>
        <fullName evidence="3">asparagine synthase (glutamine-hydrolyzing)</fullName>
        <ecNumber evidence="3">6.3.5.4</ecNumber>
    </recommendedName>
</protein>
<dbReference type="PIRSF" id="PIRSF001589">
    <property type="entry name" value="Asn_synthetase_glu-h"/>
    <property type="match status" value="1"/>
</dbReference>
<evidence type="ECO:0000256" key="2">
    <source>
        <dbReference type="ARBA" id="ARBA00005752"/>
    </source>
</evidence>
<dbReference type="PANTHER" id="PTHR43284:SF1">
    <property type="entry name" value="ASPARAGINE SYNTHETASE"/>
    <property type="match status" value="1"/>
</dbReference>
<dbReference type="Gene3D" id="3.60.20.10">
    <property type="entry name" value="Glutamine Phosphoribosylpyrophosphate, subunit 1, domain 1"/>
    <property type="match status" value="1"/>
</dbReference>
<reference evidence="9 10" key="1">
    <citation type="submission" date="2023-07" db="EMBL/GenBank/DDBJ databases">
        <title>Sorghum-associated microbial communities from plants grown in Nebraska, USA.</title>
        <authorList>
            <person name="Schachtman D."/>
        </authorList>
    </citation>
    <scope>NUCLEOTIDE SEQUENCE [LARGE SCALE GENOMIC DNA]</scope>
    <source>
        <strain evidence="9 10">BE187</strain>
    </source>
</reference>
<dbReference type="InterPro" id="IPR033738">
    <property type="entry name" value="AsnB_N"/>
</dbReference>
<gene>
    <name evidence="9" type="ORF">J2X04_000664</name>
</gene>
<dbReference type="EMBL" id="JAVDVW010000001">
    <property type="protein sequence ID" value="MDR7098317.1"/>
    <property type="molecule type" value="Genomic_DNA"/>
</dbReference>
<keyword evidence="4" id="KW-0547">Nucleotide-binding</keyword>
<comment type="similarity">
    <text evidence="2">Belongs to the asparagine synthetase family.</text>
</comment>
<dbReference type="Gene3D" id="3.40.50.620">
    <property type="entry name" value="HUPs"/>
    <property type="match status" value="2"/>
</dbReference>
<dbReference type="InterPro" id="IPR014729">
    <property type="entry name" value="Rossmann-like_a/b/a_fold"/>
</dbReference>
<evidence type="ECO:0000256" key="4">
    <source>
        <dbReference type="ARBA" id="ARBA00022741"/>
    </source>
</evidence>
<organism evidence="9 10">
    <name type="scientific">Agrilutibacter niabensis</name>
    <dbReference type="NCBI Taxonomy" id="380628"/>
    <lineage>
        <taxon>Bacteria</taxon>
        <taxon>Pseudomonadati</taxon>
        <taxon>Pseudomonadota</taxon>
        <taxon>Gammaproteobacteria</taxon>
        <taxon>Lysobacterales</taxon>
        <taxon>Lysobacteraceae</taxon>
        <taxon>Agrilutibacter</taxon>
    </lineage>
</organism>
<dbReference type="InterPro" id="IPR051786">
    <property type="entry name" value="ASN_synthetase/amidase"/>
</dbReference>
<keyword evidence="10" id="KW-1185">Reference proteome</keyword>
<name>A0ABU1VLI1_9GAMM</name>
<comment type="caution">
    <text evidence="9">The sequence shown here is derived from an EMBL/GenBank/DDBJ whole genome shotgun (WGS) entry which is preliminary data.</text>
</comment>
<dbReference type="Pfam" id="PF00733">
    <property type="entry name" value="Asn_synthase"/>
    <property type="match status" value="1"/>
</dbReference>
<keyword evidence="6" id="KW-0315">Glutamine amidotransferase</keyword>
<dbReference type="CDD" id="cd00712">
    <property type="entry name" value="AsnB"/>
    <property type="match status" value="1"/>
</dbReference>
<dbReference type="InterPro" id="IPR001962">
    <property type="entry name" value="Asn_synthase"/>
</dbReference>
<evidence type="ECO:0000256" key="3">
    <source>
        <dbReference type="ARBA" id="ARBA00012737"/>
    </source>
</evidence>